<name>A0A917B532_HALAA</name>
<feature type="transmembrane region" description="Helical" evidence="1">
    <location>
        <begin position="12"/>
        <end position="29"/>
    </location>
</feature>
<evidence type="ECO:0000313" key="2">
    <source>
        <dbReference type="EMBL" id="GGF22418.1"/>
    </source>
</evidence>
<protein>
    <submittedName>
        <fullName evidence="2">Uncharacterized protein</fullName>
    </submittedName>
</protein>
<feature type="transmembrane region" description="Helical" evidence="1">
    <location>
        <begin position="35"/>
        <end position="56"/>
    </location>
</feature>
<keyword evidence="1" id="KW-0812">Transmembrane</keyword>
<comment type="caution">
    <text evidence="2">The sequence shown here is derived from an EMBL/GenBank/DDBJ whole genome shotgun (WGS) entry which is preliminary data.</text>
</comment>
<keyword evidence="1" id="KW-0472">Membrane</keyword>
<keyword evidence="1" id="KW-1133">Transmembrane helix</keyword>
<organism evidence="2 3">
    <name type="scientific">Halobacillus andaensis</name>
    <dbReference type="NCBI Taxonomy" id="1176239"/>
    <lineage>
        <taxon>Bacteria</taxon>
        <taxon>Bacillati</taxon>
        <taxon>Bacillota</taxon>
        <taxon>Bacilli</taxon>
        <taxon>Bacillales</taxon>
        <taxon>Bacillaceae</taxon>
        <taxon>Halobacillus</taxon>
    </lineage>
</organism>
<accession>A0A917B532</accession>
<proteinExistence type="predicted"/>
<reference evidence="2" key="2">
    <citation type="submission" date="2020-09" db="EMBL/GenBank/DDBJ databases">
        <authorList>
            <person name="Sun Q."/>
            <person name="Zhou Y."/>
        </authorList>
    </citation>
    <scope>NUCLEOTIDE SEQUENCE</scope>
    <source>
        <strain evidence="2">CGMCC 1.12153</strain>
    </source>
</reference>
<dbReference type="RefSeq" id="WP_188377483.1">
    <property type="nucleotide sequence ID" value="NZ_BMEL01000002.1"/>
</dbReference>
<dbReference type="EMBL" id="BMEL01000002">
    <property type="protein sequence ID" value="GGF22418.1"/>
    <property type="molecule type" value="Genomic_DNA"/>
</dbReference>
<reference evidence="2" key="1">
    <citation type="journal article" date="2014" name="Int. J. Syst. Evol. Microbiol.">
        <title>Complete genome sequence of Corynebacterium casei LMG S-19264T (=DSM 44701T), isolated from a smear-ripened cheese.</title>
        <authorList>
            <consortium name="US DOE Joint Genome Institute (JGI-PGF)"/>
            <person name="Walter F."/>
            <person name="Albersmeier A."/>
            <person name="Kalinowski J."/>
            <person name="Ruckert C."/>
        </authorList>
    </citation>
    <scope>NUCLEOTIDE SEQUENCE</scope>
    <source>
        <strain evidence="2">CGMCC 1.12153</strain>
    </source>
</reference>
<sequence length="70" mass="7708">MKGILSSEWRLSWYALMMFIGGTIASLIFNLGPFSILGSLTGSLLIVIGNVIYVIYKKKNGTKNEEHNTG</sequence>
<evidence type="ECO:0000313" key="3">
    <source>
        <dbReference type="Proteomes" id="UP000660110"/>
    </source>
</evidence>
<evidence type="ECO:0000256" key="1">
    <source>
        <dbReference type="SAM" id="Phobius"/>
    </source>
</evidence>
<gene>
    <name evidence="2" type="ORF">GCM10010954_21530</name>
</gene>
<dbReference type="AlphaFoldDB" id="A0A917B532"/>
<keyword evidence="3" id="KW-1185">Reference proteome</keyword>
<dbReference type="Proteomes" id="UP000660110">
    <property type="component" value="Unassembled WGS sequence"/>
</dbReference>